<feature type="transmembrane region" description="Helical" evidence="8">
    <location>
        <begin position="1514"/>
        <end position="1538"/>
    </location>
</feature>
<sequence length="1615" mass="173688">AVTLNYLRSLLSNGSFSLTLGPTVNVTHIDVTTVCSPSSGGYQCRCEDQYRWSCDQCLTFGACDNIMNNTCGCISTIPPDGQYCQSVSLYTLYEYLISIELTISDVAVINELRTILSNISYPISINNHTQISDLNISTVCSPSSGGYQCRCEDQYLWSCDQCLTFGACDNIMNNTCGCINTIPPDGQYCQSVYQHTAPPALYEYLISIELTISDVAVINELRTILSNISYPISINNHTQISDLNISTVCYPSNSTYQCRCEEQFAIATIPTMSTTTANTTIPATDTTTINATIPTMSTTTANTTIPATDTTTINATIPTMSTTTANTTIPATDTTTINATIPTMSTTTANTTIPATDTTTINATIPTMSTTTANTTIPTTDTTTINATIPTMSTTTANTTIPATDTTTINATIPTMSTTTANTTIPATDTTTINATIPTMSTTTANTTIPATDTTTINATIPTMSTTTANTTIPTTDTTTINATIPTMSTTTANTTIPATDTTTINATIPTMSTTTANTTIPTTDTTTINATIPTMSTTTANTTIPTMDTTTINATIPTMSTTTANTTIPTTDTTTINATIPTMSTTTANTTTPTTDTTTINATIPTMSTTTANTTTPTTDTTTINATIPTMSTTTANTTIPTMETTTINATIPTMSTTTANTTIPTTDTTTINATIPTMSTTTANTTIPTMDTTTINATIPTMSTTTANRTVPSMDTTTINATIPTMSTTMVNTTIPTTVTTIAKFGVDMSVTLDKEYTEGLNDITMVKRQYKGITGFKRVVVKGFRKGSVITDFVIETTQVNSNEIAEANLKLPEAMKPIAPVIGSVSAVYISAYPISIPDLTYTGSSMTLTCGPPPKDFNVGQISGSVWKFNGLEIKDGGRIKINNTTNTSVLIVNNVINADVGLYECTLRGTVIDFLQTGTVRENQIKQAPIVQLQSQINIQCKEGQIQPLECCVQQPYTVQWLQGTTVLISDPTNGTENYCIKYNYRIESCSISQDKTISFICRVNQPQGYEMTMTLTIFNSGAIRCNDTQYGTGRADDMSVIGCDKGQEGSKTAICQETGEWRLVRDTCIITKIKELLTESQAMVVKKVPEFVMALSQTVQQEETKVINSSTTISAIVGILNNIANVSTEVNATVMQNILNTVDVIIGDGATQSWAVLNANESLNTSSELLGSMETLSNRLVGEFANSNQRILLNRTMFNNSFHADLNSSIIIDIPNTGITNTFITTITFSTLNNVMPVRNSAFNATNNETAINAAVVLVKINATIQNVTLSYNKVNKSLTLNPQCVFWNFTLLQNLGAWDDTWCEFVSDINNTVTCRCNHLTSFSLLMATDIPPSLTEALDIITYVGVGISLASLVICLIIEGYVWKAVTRNSTAFMRHVSIVNTALSLLIADICFIIAAAIANNPLENQGKDLTLPVGPCSTVTFFMHFFYLALFFWMLVSGLLLFYRTVMVFSHMSKSTMLAIGFSLGYGCPLIIAAITVAVTAPGHGYIRKTDGCWLNWSETKALLALVIPALTIVLINMLIVIVVLFKMLRRGVGDITQRDERHTLVVVARCVIILTPLFGLTWSLGVGTMVSSTNKGIHIAFAFFNSLQVFTPTKIQGLLFTE</sequence>
<proteinExistence type="inferred from homology"/>
<organism evidence="12 13">
    <name type="scientific">Mastacembelus armatus</name>
    <name type="common">zig-zag eel</name>
    <dbReference type="NCBI Taxonomy" id="205130"/>
    <lineage>
        <taxon>Eukaryota</taxon>
        <taxon>Metazoa</taxon>
        <taxon>Chordata</taxon>
        <taxon>Craniata</taxon>
        <taxon>Vertebrata</taxon>
        <taxon>Euteleostomi</taxon>
        <taxon>Actinopterygii</taxon>
        <taxon>Neopterygii</taxon>
        <taxon>Teleostei</taxon>
        <taxon>Neoteleostei</taxon>
        <taxon>Acanthomorphata</taxon>
        <taxon>Anabantaria</taxon>
        <taxon>Synbranchiformes</taxon>
        <taxon>Mastacembelidae</taxon>
        <taxon>Mastacembelus</taxon>
    </lineage>
</organism>
<dbReference type="Pfam" id="PF25387">
    <property type="entry name" value="ADGRF3_N"/>
    <property type="match status" value="2"/>
</dbReference>
<keyword evidence="3 8" id="KW-0812">Transmembrane</keyword>
<comment type="similarity">
    <text evidence="2">Belongs to the G-protein coupled receptor 2 family. Adhesion G-protein coupled receptor (ADGR) subfamily.</text>
</comment>
<dbReference type="PROSITE" id="PS50835">
    <property type="entry name" value="IG_LIKE"/>
    <property type="match status" value="1"/>
</dbReference>
<dbReference type="SUPFAM" id="SSF48726">
    <property type="entry name" value="Immunoglobulin"/>
    <property type="match status" value="1"/>
</dbReference>
<evidence type="ECO:0000256" key="3">
    <source>
        <dbReference type="ARBA" id="ARBA00022692"/>
    </source>
</evidence>
<dbReference type="Gene3D" id="1.20.1070.10">
    <property type="entry name" value="Rhodopsin 7-helix transmembrane proteins"/>
    <property type="match status" value="1"/>
</dbReference>
<dbReference type="PRINTS" id="PR00249">
    <property type="entry name" value="GPCRSECRETIN"/>
</dbReference>
<evidence type="ECO:0000256" key="5">
    <source>
        <dbReference type="ARBA" id="ARBA00023136"/>
    </source>
</evidence>
<dbReference type="InterPro" id="IPR036179">
    <property type="entry name" value="Ig-like_dom_sf"/>
</dbReference>
<dbReference type="InterPro" id="IPR000832">
    <property type="entry name" value="GPCR_2_secretin-like"/>
</dbReference>
<feature type="transmembrane region" description="Helical" evidence="8">
    <location>
        <begin position="1349"/>
        <end position="1368"/>
    </location>
</feature>
<feature type="domain" description="G-protein coupled receptors family 2 profile 2" evidence="10">
    <location>
        <begin position="1347"/>
        <end position="1600"/>
    </location>
</feature>
<evidence type="ECO:0000259" key="10">
    <source>
        <dbReference type="PROSITE" id="PS50261"/>
    </source>
</evidence>
<dbReference type="InParanoid" id="A0A3Q3LF58"/>
<evidence type="ECO:0000256" key="1">
    <source>
        <dbReference type="ARBA" id="ARBA00004141"/>
    </source>
</evidence>
<keyword evidence="5 8" id="KW-0472">Membrane</keyword>
<dbReference type="Pfam" id="PF00002">
    <property type="entry name" value="7tm_2"/>
    <property type="match status" value="1"/>
</dbReference>
<reference evidence="12" key="1">
    <citation type="submission" date="2025-08" db="UniProtKB">
        <authorList>
            <consortium name="Ensembl"/>
        </authorList>
    </citation>
    <scope>IDENTIFICATION</scope>
</reference>
<evidence type="ECO:0000259" key="11">
    <source>
        <dbReference type="PROSITE" id="PS50835"/>
    </source>
</evidence>
<dbReference type="Gene3D" id="2.60.40.10">
    <property type="entry name" value="Immunoglobulins"/>
    <property type="match status" value="1"/>
</dbReference>
<keyword evidence="4 8" id="KW-1133">Transmembrane helix</keyword>
<evidence type="ECO:0000313" key="13">
    <source>
        <dbReference type="Proteomes" id="UP000261640"/>
    </source>
</evidence>
<dbReference type="PROSITE" id="PS50221">
    <property type="entry name" value="GAIN_B"/>
    <property type="match status" value="1"/>
</dbReference>
<dbReference type="GO" id="GO:0004930">
    <property type="term" value="F:G protein-coupled receptor activity"/>
    <property type="evidence" value="ECO:0007669"/>
    <property type="project" value="InterPro"/>
</dbReference>
<dbReference type="InterPro" id="IPR046338">
    <property type="entry name" value="GAIN_dom_sf"/>
</dbReference>
<dbReference type="GO" id="GO:0007166">
    <property type="term" value="P:cell surface receptor signaling pathway"/>
    <property type="evidence" value="ECO:0007669"/>
    <property type="project" value="InterPro"/>
</dbReference>
<dbReference type="InterPro" id="IPR051587">
    <property type="entry name" value="Adhesion_GPCR"/>
</dbReference>
<feature type="transmembrane region" description="Helical" evidence="8">
    <location>
        <begin position="1559"/>
        <end position="1578"/>
    </location>
</feature>
<evidence type="ECO:0000256" key="7">
    <source>
        <dbReference type="ARBA" id="ARBA00023180"/>
    </source>
</evidence>
<dbReference type="GeneTree" id="ENSGT00940000154603"/>
<dbReference type="SMART" id="SM00303">
    <property type="entry name" value="GPS"/>
    <property type="match status" value="1"/>
</dbReference>
<keyword evidence="7" id="KW-0325">Glycoprotein</keyword>
<keyword evidence="6" id="KW-1015">Disulfide bond</keyword>
<dbReference type="InterPro" id="IPR000203">
    <property type="entry name" value="GPS"/>
</dbReference>
<name>A0A3Q3LF58_9TELE</name>
<evidence type="ECO:0000256" key="8">
    <source>
        <dbReference type="SAM" id="Phobius"/>
    </source>
</evidence>
<feature type="transmembrane region" description="Helical" evidence="8">
    <location>
        <begin position="1430"/>
        <end position="1455"/>
    </location>
</feature>
<dbReference type="InterPro" id="IPR007110">
    <property type="entry name" value="Ig-like_dom"/>
</dbReference>
<feature type="transmembrane region" description="Helical" evidence="8">
    <location>
        <begin position="1389"/>
        <end position="1410"/>
    </location>
</feature>
<evidence type="ECO:0000256" key="6">
    <source>
        <dbReference type="ARBA" id="ARBA00023157"/>
    </source>
</evidence>
<protein>
    <submittedName>
        <fullName evidence="12">Uncharacterized protein</fullName>
    </submittedName>
</protein>
<feature type="domain" description="Ig-like" evidence="11">
    <location>
        <begin position="824"/>
        <end position="932"/>
    </location>
</feature>
<dbReference type="Gene3D" id="2.60.220.50">
    <property type="match status" value="1"/>
</dbReference>
<dbReference type="GO" id="GO:0016020">
    <property type="term" value="C:membrane"/>
    <property type="evidence" value="ECO:0007669"/>
    <property type="project" value="UniProtKB-SubCell"/>
</dbReference>
<accession>A0A3Q3LF58</accession>
<evidence type="ECO:0000259" key="9">
    <source>
        <dbReference type="PROSITE" id="PS50221"/>
    </source>
</evidence>
<evidence type="ECO:0000256" key="2">
    <source>
        <dbReference type="ARBA" id="ARBA00007343"/>
    </source>
</evidence>
<dbReference type="PANTHER" id="PTHR45813">
    <property type="entry name" value="IG-LIKE DOMAIN-CONTAINING PROTEIN"/>
    <property type="match status" value="1"/>
</dbReference>
<feature type="domain" description="GAIN-B" evidence="9">
    <location>
        <begin position="1168"/>
        <end position="1341"/>
    </location>
</feature>
<dbReference type="InterPro" id="IPR013783">
    <property type="entry name" value="Ig-like_fold"/>
</dbReference>
<dbReference type="Ensembl" id="ENSMAMT00000008634.2">
    <property type="protein sequence ID" value="ENSMAMP00000008411.2"/>
    <property type="gene ID" value="ENSMAMG00000005680.2"/>
</dbReference>
<reference evidence="12" key="2">
    <citation type="submission" date="2025-09" db="UniProtKB">
        <authorList>
            <consortium name="Ensembl"/>
        </authorList>
    </citation>
    <scope>IDENTIFICATION</scope>
</reference>
<dbReference type="Pfam" id="PF01825">
    <property type="entry name" value="GPS"/>
    <property type="match status" value="1"/>
</dbReference>
<comment type="subcellular location">
    <subcellularLocation>
        <location evidence="1">Membrane</location>
        <topology evidence="1">Multi-pass membrane protein</topology>
    </subcellularLocation>
</comment>
<dbReference type="FunFam" id="1.20.1070.10:FF:000058">
    <property type="entry name" value="Adhesion G protein-coupled receptor F5"/>
    <property type="match status" value="1"/>
</dbReference>
<dbReference type="Proteomes" id="UP000261640">
    <property type="component" value="Unplaced"/>
</dbReference>
<keyword evidence="13" id="KW-1185">Reference proteome</keyword>
<dbReference type="InterPro" id="IPR057400">
    <property type="entry name" value="ADGRF3/5_N"/>
</dbReference>
<feature type="transmembrane region" description="Helical" evidence="8">
    <location>
        <begin position="1467"/>
        <end position="1494"/>
    </location>
</feature>
<dbReference type="InterPro" id="IPR017981">
    <property type="entry name" value="GPCR_2-like_7TM"/>
</dbReference>
<dbReference type="GO" id="GO:0007189">
    <property type="term" value="P:adenylate cyclase-activating G protein-coupled receptor signaling pathway"/>
    <property type="evidence" value="ECO:0007669"/>
    <property type="project" value="TreeGrafter"/>
</dbReference>
<evidence type="ECO:0000313" key="12">
    <source>
        <dbReference type="Ensembl" id="ENSMAMP00000008411.2"/>
    </source>
</evidence>
<dbReference type="STRING" id="205130.ENSMAMP00000008411"/>
<dbReference type="PANTHER" id="PTHR45813:SF4">
    <property type="entry name" value="ADHESION G PROTEIN-COUPLED RECEPTOR F5"/>
    <property type="match status" value="1"/>
</dbReference>
<dbReference type="PROSITE" id="PS50261">
    <property type="entry name" value="G_PROTEIN_RECEP_F2_4"/>
    <property type="match status" value="1"/>
</dbReference>
<dbReference type="InterPro" id="IPR057244">
    <property type="entry name" value="GAIN_B"/>
</dbReference>
<evidence type="ECO:0000256" key="4">
    <source>
        <dbReference type="ARBA" id="ARBA00022989"/>
    </source>
</evidence>